<keyword evidence="1" id="KW-0175">Coiled coil</keyword>
<dbReference type="AlphaFoldDB" id="A0A932MP93"/>
<reference evidence="3" key="1">
    <citation type="submission" date="2020-07" db="EMBL/GenBank/DDBJ databases">
        <title>Huge and variable diversity of episymbiotic CPR bacteria and DPANN archaea in groundwater ecosystems.</title>
        <authorList>
            <person name="He C.Y."/>
            <person name="Keren R."/>
            <person name="Whittaker M."/>
            <person name="Farag I.F."/>
            <person name="Doudna J."/>
            <person name="Cate J.H.D."/>
            <person name="Banfield J.F."/>
        </authorList>
    </citation>
    <scope>NUCLEOTIDE SEQUENCE</scope>
    <source>
        <strain evidence="3">NC_groundwater_763_Ag_S-0.2um_68_21</strain>
    </source>
</reference>
<dbReference type="Proteomes" id="UP000782312">
    <property type="component" value="Unassembled WGS sequence"/>
</dbReference>
<evidence type="ECO:0000313" key="3">
    <source>
        <dbReference type="EMBL" id="MBI3129505.1"/>
    </source>
</evidence>
<dbReference type="Pfam" id="PF13148">
    <property type="entry name" value="DUF3987"/>
    <property type="match status" value="1"/>
</dbReference>
<evidence type="ECO:0000256" key="2">
    <source>
        <dbReference type="SAM" id="MobiDB-lite"/>
    </source>
</evidence>
<protein>
    <submittedName>
        <fullName evidence="3">DUF3987 domain-containing protein</fullName>
    </submittedName>
</protein>
<feature type="coiled-coil region" evidence="1">
    <location>
        <begin position="165"/>
        <end position="200"/>
    </location>
</feature>
<feature type="region of interest" description="Disordered" evidence="2">
    <location>
        <begin position="1"/>
        <end position="38"/>
    </location>
</feature>
<organism evidence="3 4">
    <name type="scientific">Tectimicrobiota bacterium</name>
    <dbReference type="NCBI Taxonomy" id="2528274"/>
    <lineage>
        <taxon>Bacteria</taxon>
        <taxon>Pseudomonadati</taxon>
        <taxon>Nitrospinota/Tectimicrobiota group</taxon>
        <taxon>Candidatus Tectimicrobiota</taxon>
    </lineage>
</organism>
<feature type="compositionally biased region" description="Basic and acidic residues" evidence="2">
    <location>
        <begin position="1"/>
        <end position="15"/>
    </location>
</feature>
<evidence type="ECO:0000313" key="4">
    <source>
        <dbReference type="Proteomes" id="UP000782312"/>
    </source>
</evidence>
<accession>A0A932MP93</accession>
<gene>
    <name evidence="3" type="ORF">HYZ11_18000</name>
</gene>
<sequence>MELETKRATVREKRPARNGWPGPPAADPTDPGPVDLVPGIPDEPSILFEGPPVPLDAPDLPPLCPELFPGFLGGMIKATAQATETPPELAGLLGLAAVAACVQGKAVVCPSPDYREPLCLYVAPALDSGNRKTSVLMEMTRPLREWERKRADEIQPEADKAASMRKTLEARADYLRKQAAKAESLELENLTVEIEEVERKIPEIPVLPRLWAQDVTPERLGALMAENQERIALISDEAGIFEILEGRYSGGIPNLDLFLQGHAGAPVRVDRGSRKAVYLQSPCLTLALSPQPEVIRGLALKPGFRGRGLLARFLYALPPSPLGWRKLTSKPTPQSVRDAYARGLRALLDTPSVIGEDGEPVPVVFEFSDDAFSEWREFSAATERELREDGEYAQITDWAGKLPGAAARIAGLLHCVQHAGAVSFPTAISRDTVQSALEIAAILSKHALAAFGLMGADPAIEGAKRVWRWIKTSRVKSFTARECFQALKGTFGRMGELQPALAVLVERAYIAEAPREKCNVPGRPSKTYTVNPALTEEWA</sequence>
<proteinExistence type="predicted"/>
<evidence type="ECO:0000256" key="1">
    <source>
        <dbReference type="SAM" id="Coils"/>
    </source>
</evidence>
<name>A0A932MP93_UNCTE</name>
<dbReference type="EMBL" id="JACPUR010000041">
    <property type="protein sequence ID" value="MBI3129505.1"/>
    <property type="molecule type" value="Genomic_DNA"/>
</dbReference>
<dbReference type="InterPro" id="IPR025048">
    <property type="entry name" value="DUF3987"/>
</dbReference>
<comment type="caution">
    <text evidence="3">The sequence shown here is derived from an EMBL/GenBank/DDBJ whole genome shotgun (WGS) entry which is preliminary data.</text>
</comment>